<dbReference type="Proteomes" id="UP000064525">
    <property type="component" value="Chromosome I"/>
</dbReference>
<feature type="transmembrane region" description="Helical" evidence="7">
    <location>
        <begin position="125"/>
        <end position="152"/>
    </location>
</feature>
<feature type="domain" description="ABC transmembrane type-1" evidence="8">
    <location>
        <begin position="86"/>
        <end position="287"/>
    </location>
</feature>
<feature type="transmembrane region" description="Helical" evidence="7">
    <location>
        <begin position="233"/>
        <end position="252"/>
    </location>
</feature>
<evidence type="ECO:0000313" key="9">
    <source>
        <dbReference type="EMBL" id="CUU39429.1"/>
    </source>
</evidence>
<keyword evidence="3" id="KW-1003">Cell membrane</keyword>
<evidence type="ECO:0000256" key="6">
    <source>
        <dbReference type="ARBA" id="ARBA00023136"/>
    </source>
</evidence>
<dbReference type="AlphaFoldDB" id="A0A0S4PTA4"/>
<keyword evidence="2 7" id="KW-0813">Transport</keyword>
<dbReference type="GO" id="GO:0071916">
    <property type="term" value="F:dipeptide transmembrane transporter activity"/>
    <property type="evidence" value="ECO:0007669"/>
    <property type="project" value="TreeGrafter"/>
</dbReference>
<evidence type="ECO:0000259" key="8">
    <source>
        <dbReference type="PROSITE" id="PS50928"/>
    </source>
</evidence>
<dbReference type="GO" id="GO:0005886">
    <property type="term" value="C:plasma membrane"/>
    <property type="evidence" value="ECO:0007669"/>
    <property type="project" value="UniProtKB-SubCell"/>
</dbReference>
<evidence type="ECO:0000256" key="1">
    <source>
        <dbReference type="ARBA" id="ARBA00004651"/>
    </source>
</evidence>
<reference evidence="10" key="1">
    <citation type="submission" date="2015-11" db="EMBL/GenBank/DDBJ databases">
        <authorList>
            <person name="Anvar S.Y."/>
        </authorList>
    </citation>
    <scope>NUCLEOTIDE SEQUENCE [LARGE SCALE GENOMIC DNA]</scope>
</reference>
<dbReference type="PROSITE" id="PS50928">
    <property type="entry name" value="ABC_TM1"/>
    <property type="match status" value="1"/>
</dbReference>
<dbReference type="SUPFAM" id="SSF161098">
    <property type="entry name" value="MetI-like"/>
    <property type="match status" value="1"/>
</dbReference>
<evidence type="ECO:0000256" key="4">
    <source>
        <dbReference type="ARBA" id="ARBA00022692"/>
    </source>
</evidence>
<accession>A0A0S4PTA4</accession>
<evidence type="ECO:0000256" key="2">
    <source>
        <dbReference type="ARBA" id="ARBA00022448"/>
    </source>
</evidence>
<keyword evidence="4 7" id="KW-0812">Transmembrane</keyword>
<organism evidence="9 10">
    <name type="scientific">Helicobacter typhlonius</name>
    <dbReference type="NCBI Taxonomy" id="76936"/>
    <lineage>
        <taxon>Bacteria</taxon>
        <taxon>Pseudomonadati</taxon>
        <taxon>Campylobacterota</taxon>
        <taxon>Epsilonproteobacteria</taxon>
        <taxon>Campylobacterales</taxon>
        <taxon>Helicobacteraceae</taxon>
        <taxon>Helicobacter</taxon>
    </lineage>
</organism>
<protein>
    <submittedName>
        <fullName evidence="9">Nickel transport system permease protein NikB (TC 3.A.1.5.3)</fullName>
    </submittedName>
</protein>
<dbReference type="Pfam" id="PF00528">
    <property type="entry name" value="BPD_transp_1"/>
    <property type="match status" value="1"/>
</dbReference>
<feature type="transmembrane region" description="Helical" evidence="7">
    <location>
        <begin position="264"/>
        <end position="290"/>
    </location>
</feature>
<dbReference type="InterPro" id="IPR000515">
    <property type="entry name" value="MetI-like"/>
</dbReference>
<gene>
    <name evidence="9" type="ORF">BN2458_PEG0543</name>
</gene>
<evidence type="ECO:0000256" key="7">
    <source>
        <dbReference type="RuleBase" id="RU363032"/>
    </source>
</evidence>
<keyword evidence="5 7" id="KW-1133">Transmembrane helix</keyword>
<dbReference type="PANTHER" id="PTHR43163:SF6">
    <property type="entry name" value="DIPEPTIDE TRANSPORT SYSTEM PERMEASE PROTEIN DPPB-RELATED"/>
    <property type="match status" value="1"/>
</dbReference>
<dbReference type="KEGG" id="hty:BN2458_PEG0543"/>
<dbReference type="PANTHER" id="PTHR43163">
    <property type="entry name" value="DIPEPTIDE TRANSPORT SYSTEM PERMEASE PROTEIN DPPB-RELATED"/>
    <property type="match status" value="1"/>
</dbReference>
<keyword evidence="6 7" id="KW-0472">Membrane</keyword>
<comment type="similarity">
    <text evidence="7">Belongs to the binding-protein-dependent transport system permease family.</text>
</comment>
<dbReference type="EMBL" id="LN907858">
    <property type="protein sequence ID" value="CUU39429.1"/>
    <property type="molecule type" value="Genomic_DNA"/>
</dbReference>
<proteinExistence type="inferred from homology"/>
<feature type="transmembrane region" description="Helical" evidence="7">
    <location>
        <begin position="90"/>
        <end position="113"/>
    </location>
</feature>
<feature type="transmembrane region" description="Helical" evidence="7">
    <location>
        <begin position="207"/>
        <end position="227"/>
    </location>
</feature>
<evidence type="ECO:0000313" key="10">
    <source>
        <dbReference type="Proteomes" id="UP000064525"/>
    </source>
</evidence>
<sequence length="307" mass="34497">MPIVLFVSFGVFVLLRLGGSDPVMSYLIASNLPATPELVEELRASFGLDKPILTQYFLWLQDAIKLDFGTSYMTGRSVSEDFLHFLPNTLLLVLCGFILTFIFALPLGILGMYYHNRFIDFVIRIFCFVGVSMPNFWFAFLLMLFFSVYLGWLPAVGIEGAQSFIMPSLSIALMSICVLARLIRANMLQVQEERHIVYARMRGIKGLRLYITHIFYNAFLPILTAMGMHIGELIGGALVIESVFGLPGIGLYSIQGIANHDFPVIECFIVVLGATFVLCNVLVDILYALFDPRMRRQNYALDAKGEI</sequence>
<evidence type="ECO:0000256" key="5">
    <source>
        <dbReference type="ARBA" id="ARBA00022989"/>
    </source>
</evidence>
<dbReference type="CDD" id="cd06261">
    <property type="entry name" value="TM_PBP2"/>
    <property type="match status" value="1"/>
</dbReference>
<name>A0A0S4PTA4_9HELI</name>
<dbReference type="InterPro" id="IPR035906">
    <property type="entry name" value="MetI-like_sf"/>
</dbReference>
<feature type="transmembrane region" description="Helical" evidence="7">
    <location>
        <begin position="164"/>
        <end position="186"/>
    </location>
</feature>
<dbReference type="PATRIC" id="fig|76936.10.peg.530"/>
<comment type="subcellular location">
    <subcellularLocation>
        <location evidence="1 7">Cell membrane</location>
        <topology evidence="1 7">Multi-pass membrane protein</topology>
    </subcellularLocation>
</comment>
<evidence type="ECO:0000256" key="3">
    <source>
        <dbReference type="ARBA" id="ARBA00022475"/>
    </source>
</evidence>
<dbReference type="Gene3D" id="1.10.3720.10">
    <property type="entry name" value="MetI-like"/>
    <property type="match status" value="1"/>
</dbReference>